<proteinExistence type="predicted"/>
<name>A0A919M377_9ACTN</name>
<keyword evidence="12 13" id="KW-0472">Membrane</keyword>
<keyword evidence="8 13" id="KW-1133">Transmembrane helix</keyword>
<evidence type="ECO:0000259" key="14">
    <source>
        <dbReference type="PROSITE" id="PS51384"/>
    </source>
</evidence>
<evidence type="ECO:0000256" key="12">
    <source>
        <dbReference type="ARBA" id="ARBA00023136"/>
    </source>
</evidence>
<dbReference type="InterPro" id="IPR017938">
    <property type="entry name" value="Riboflavin_synthase-like_b-brl"/>
</dbReference>
<keyword evidence="11" id="KW-0411">Iron-sulfur</keyword>
<evidence type="ECO:0000256" key="6">
    <source>
        <dbReference type="ARBA" id="ARBA00022723"/>
    </source>
</evidence>
<evidence type="ECO:0000256" key="7">
    <source>
        <dbReference type="ARBA" id="ARBA00022827"/>
    </source>
</evidence>
<feature type="transmembrane region" description="Helical" evidence="13">
    <location>
        <begin position="95"/>
        <end position="112"/>
    </location>
</feature>
<evidence type="ECO:0000256" key="10">
    <source>
        <dbReference type="ARBA" id="ARBA00023004"/>
    </source>
</evidence>
<keyword evidence="3" id="KW-0285">Flavoprotein</keyword>
<dbReference type="InterPro" id="IPR017927">
    <property type="entry name" value="FAD-bd_FR_type"/>
</dbReference>
<keyword evidence="6" id="KW-0479">Metal-binding</keyword>
<evidence type="ECO:0000313" key="16">
    <source>
        <dbReference type="Proteomes" id="UP000619479"/>
    </source>
</evidence>
<dbReference type="InterPro" id="IPR039261">
    <property type="entry name" value="FNR_nucleotide-bd"/>
</dbReference>
<dbReference type="GO" id="GO:0016491">
    <property type="term" value="F:oxidoreductase activity"/>
    <property type="evidence" value="ECO:0007669"/>
    <property type="project" value="UniProtKB-KW"/>
</dbReference>
<keyword evidence="4 13" id="KW-0812">Transmembrane</keyword>
<reference evidence="15" key="1">
    <citation type="submission" date="2021-01" db="EMBL/GenBank/DDBJ databases">
        <title>Whole genome shotgun sequence of Actinoplanes cyaneus NBRC 14990.</title>
        <authorList>
            <person name="Komaki H."/>
            <person name="Tamura T."/>
        </authorList>
    </citation>
    <scope>NUCLEOTIDE SEQUENCE</scope>
    <source>
        <strain evidence="15">NBRC 14990</strain>
    </source>
</reference>
<dbReference type="CDD" id="cd06198">
    <property type="entry name" value="FNR_like_3"/>
    <property type="match status" value="1"/>
</dbReference>
<dbReference type="GO" id="GO:0016020">
    <property type="term" value="C:membrane"/>
    <property type="evidence" value="ECO:0007669"/>
    <property type="project" value="UniProtKB-SubCell"/>
</dbReference>
<dbReference type="InterPro" id="IPR050415">
    <property type="entry name" value="MRET"/>
</dbReference>
<feature type="transmembrane region" description="Helical" evidence="13">
    <location>
        <begin position="194"/>
        <end position="215"/>
    </location>
</feature>
<keyword evidence="5" id="KW-0001">2Fe-2S</keyword>
<comment type="subcellular location">
    <subcellularLocation>
        <location evidence="2">Membrane</location>
        <topology evidence="2">Multi-pass membrane protein</topology>
    </subcellularLocation>
</comment>
<dbReference type="SUPFAM" id="SSF52343">
    <property type="entry name" value="Ferredoxin reductase-like, C-terminal NADP-linked domain"/>
    <property type="match status" value="1"/>
</dbReference>
<dbReference type="PANTHER" id="PTHR47354">
    <property type="entry name" value="NADH OXIDOREDUCTASE HCR"/>
    <property type="match status" value="1"/>
</dbReference>
<dbReference type="PROSITE" id="PS51384">
    <property type="entry name" value="FAD_FR"/>
    <property type="match status" value="1"/>
</dbReference>
<comment type="caution">
    <text evidence="15">The sequence shown here is derived from an EMBL/GenBank/DDBJ whole genome shotgun (WGS) entry which is preliminary data.</text>
</comment>
<gene>
    <name evidence="15" type="ORF">Acy02nite_07990</name>
</gene>
<feature type="transmembrane region" description="Helical" evidence="13">
    <location>
        <begin position="164"/>
        <end position="182"/>
    </location>
</feature>
<dbReference type="EMBL" id="BOMH01000005">
    <property type="protein sequence ID" value="GID62918.1"/>
    <property type="molecule type" value="Genomic_DNA"/>
</dbReference>
<dbReference type="Proteomes" id="UP000619479">
    <property type="component" value="Unassembled WGS sequence"/>
</dbReference>
<dbReference type="PRINTS" id="PR00410">
    <property type="entry name" value="PHEHYDRXLASE"/>
</dbReference>
<evidence type="ECO:0000256" key="13">
    <source>
        <dbReference type="SAM" id="Phobius"/>
    </source>
</evidence>
<evidence type="ECO:0000256" key="9">
    <source>
        <dbReference type="ARBA" id="ARBA00023002"/>
    </source>
</evidence>
<dbReference type="InterPro" id="IPR013130">
    <property type="entry name" value="Fe3_Rdtase_TM_dom"/>
</dbReference>
<feature type="domain" description="FAD-binding FR-type" evidence="14">
    <location>
        <begin position="220"/>
        <end position="320"/>
    </location>
</feature>
<keyword evidence="10" id="KW-0408">Iron</keyword>
<dbReference type="GO" id="GO:0051537">
    <property type="term" value="F:2 iron, 2 sulfur cluster binding"/>
    <property type="evidence" value="ECO:0007669"/>
    <property type="project" value="UniProtKB-KW"/>
</dbReference>
<keyword evidence="7" id="KW-0274">FAD</keyword>
<comment type="cofactor">
    <cofactor evidence="1">
        <name>FAD</name>
        <dbReference type="ChEBI" id="CHEBI:57692"/>
    </cofactor>
</comment>
<evidence type="ECO:0000256" key="5">
    <source>
        <dbReference type="ARBA" id="ARBA00022714"/>
    </source>
</evidence>
<evidence type="ECO:0000256" key="3">
    <source>
        <dbReference type="ARBA" id="ARBA00022630"/>
    </source>
</evidence>
<dbReference type="Pfam" id="PF00175">
    <property type="entry name" value="NAD_binding_1"/>
    <property type="match status" value="1"/>
</dbReference>
<evidence type="ECO:0000313" key="15">
    <source>
        <dbReference type="EMBL" id="GID62918.1"/>
    </source>
</evidence>
<dbReference type="Pfam" id="PF01794">
    <property type="entry name" value="Ferric_reduct"/>
    <property type="match status" value="1"/>
</dbReference>
<accession>A0A919M377</accession>
<dbReference type="SUPFAM" id="SSF63380">
    <property type="entry name" value="Riboflavin synthase domain-like"/>
    <property type="match status" value="1"/>
</dbReference>
<evidence type="ECO:0000256" key="1">
    <source>
        <dbReference type="ARBA" id="ARBA00001974"/>
    </source>
</evidence>
<dbReference type="GO" id="GO:0050660">
    <property type="term" value="F:flavin adenine dinucleotide binding"/>
    <property type="evidence" value="ECO:0007669"/>
    <property type="project" value="TreeGrafter"/>
</dbReference>
<sequence length="447" mass="49029">MTALTQPRVLTFRRSVRVARVAIVAFIVLNLVAVQLMFVAAGPGKNVAGTVGRLLGLYLALAMALQLLLVARLATVDRAFGMDRLTTWHRWTGQAIFWLVLAHPAFVLLGFARLDGISFLAETVNLAKQLPVLLGMIAAVLILVIVVLSIRVARRRLSYETWHAIHLMLYVVVLLGVLHQVYEGTAFRVNLFTQIYWWGLWTFALGALIAGRLVVPMIRNARHRLRVAAVVEESADTVSVHVTGRGLERLAASAGQFFLWRFPGHNGWWQVNPFSLSAAPNGRSLRLTAKGVGVTSAGLRELPIGARVYAEGPYGAFTAAHRVRAATVLVAGGIGVTPIRALLEDPALTGHVVVLYRVRDAHDAVLLGELKNLADVRHARLHLLTGRTGSDNQPFAPERMLALVPDITARDVYVCGPEAMTSSVLDSLRRLRVPRRQVHAERFRLAG</sequence>
<keyword evidence="16" id="KW-1185">Reference proteome</keyword>
<organism evidence="15 16">
    <name type="scientific">Actinoplanes cyaneus</name>
    <dbReference type="NCBI Taxonomy" id="52696"/>
    <lineage>
        <taxon>Bacteria</taxon>
        <taxon>Bacillati</taxon>
        <taxon>Actinomycetota</taxon>
        <taxon>Actinomycetes</taxon>
        <taxon>Micromonosporales</taxon>
        <taxon>Micromonosporaceae</taxon>
        <taxon>Actinoplanes</taxon>
    </lineage>
</organism>
<dbReference type="AlphaFoldDB" id="A0A919M377"/>
<keyword evidence="9" id="KW-0560">Oxidoreductase</keyword>
<dbReference type="Gene3D" id="2.40.30.10">
    <property type="entry name" value="Translation factors"/>
    <property type="match status" value="1"/>
</dbReference>
<dbReference type="InterPro" id="IPR001433">
    <property type="entry name" value="OxRdtase_FAD/NAD-bd"/>
</dbReference>
<evidence type="ECO:0000256" key="8">
    <source>
        <dbReference type="ARBA" id="ARBA00022989"/>
    </source>
</evidence>
<protein>
    <submittedName>
        <fullName evidence="15">Oxidoreductase</fullName>
    </submittedName>
</protein>
<dbReference type="Gene3D" id="3.40.50.80">
    <property type="entry name" value="Nucleotide-binding domain of ferredoxin-NADP reductase (FNR) module"/>
    <property type="match status" value="1"/>
</dbReference>
<dbReference type="RefSeq" id="WP_203738395.1">
    <property type="nucleotide sequence ID" value="NZ_BAAAUC010000030.1"/>
</dbReference>
<dbReference type="GO" id="GO:0046872">
    <property type="term" value="F:metal ion binding"/>
    <property type="evidence" value="ECO:0007669"/>
    <property type="project" value="UniProtKB-KW"/>
</dbReference>
<evidence type="ECO:0000256" key="2">
    <source>
        <dbReference type="ARBA" id="ARBA00004141"/>
    </source>
</evidence>
<dbReference type="PANTHER" id="PTHR47354:SF8">
    <property type="entry name" value="1,2-PHENYLACETYL-COA EPOXIDASE, SUBUNIT E"/>
    <property type="match status" value="1"/>
</dbReference>
<feature type="transmembrane region" description="Helical" evidence="13">
    <location>
        <begin position="132"/>
        <end position="152"/>
    </location>
</feature>
<evidence type="ECO:0000256" key="4">
    <source>
        <dbReference type="ARBA" id="ARBA00022692"/>
    </source>
</evidence>
<feature type="transmembrane region" description="Helical" evidence="13">
    <location>
        <begin position="54"/>
        <end position="74"/>
    </location>
</feature>
<evidence type="ECO:0000256" key="11">
    <source>
        <dbReference type="ARBA" id="ARBA00023014"/>
    </source>
</evidence>
<feature type="transmembrane region" description="Helical" evidence="13">
    <location>
        <begin position="21"/>
        <end position="42"/>
    </location>
</feature>